<feature type="compositionally biased region" description="Polar residues" evidence="1">
    <location>
        <begin position="16"/>
        <end position="26"/>
    </location>
</feature>
<evidence type="ECO:0000256" key="1">
    <source>
        <dbReference type="SAM" id="MobiDB-lite"/>
    </source>
</evidence>
<dbReference type="AlphaFoldDB" id="F0W1Q5"/>
<sequence>MLQSPGVMFESHSEMDSVSMQTRASFEQRNQSVNTLTDAPCPLNEIRDDEFNTYTHTNANKPVNPSESLVSETNGDIALDPDTVVPISSEISHTKPESNVSHTYDDAVIHNVDEYDPANPSHGMTDIPTQETNPTEKTPKSQAHPMDPPSSEPLRVKIAEFKEDSAFPHPSSKSSIKAESPVTHKHGLSEAAWDRLMNLQSLHAFRIAQVSRSCWTRISALPEFAQLFILARFERSLNNINDKNGEMKRIYEEYVNENPQVASLQPVSAGVGGGYAPPLPKSGMNERSVPYAGKMGTEGAHTPRKRSNSDSVRSSASKSVSGDTIDEFGRTVKSPREDPEASIQDAEPSTDHLPTPTQPGRPSQPDRPPATTQIPSPLKRNEKTEMYDRLPRSVRTVLDIMYNENQLPETINDSVLHRLVCLPEHIALRVVENFSNIDLTHIGNLQGFLVGIINRISEKAQVSEDGAYASLSTSDEPSYNAYNPMEKNTIGFDPPRNVYTAPTQDRMSQIAPSIQQHMHELVRRGVLTSVDEFNDQCYQLLAQVTEPMAHEILKRYASANLRNVRNRSGFLVGVIRRCRQEFE</sequence>
<proteinExistence type="predicted"/>
<feature type="region of interest" description="Disordered" evidence="1">
    <location>
        <begin position="275"/>
        <end position="388"/>
    </location>
</feature>
<reference evidence="3" key="1">
    <citation type="journal article" date="2011" name="PLoS Biol.">
        <title>Gene gain and loss during evolution of obligate parasitism in the white rust pathogen of Arabidopsis thaliana.</title>
        <authorList>
            <person name="Kemen E."/>
            <person name="Gardiner A."/>
            <person name="Schultz-Larsen T."/>
            <person name="Kemen A.C."/>
            <person name="Balmuth A.L."/>
            <person name="Robert-Seilaniantz A."/>
            <person name="Bailey K."/>
            <person name="Holub E."/>
            <person name="Studholme D.J."/>
            <person name="Maclean D."/>
            <person name="Jones J.D."/>
        </authorList>
    </citation>
    <scope>NUCLEOTIDE SEQUENCE</scope>
</reference>
<dbReference type="HOGENOM" id="CLU_015695_0_0_1"/>
<gene>
    <name evidence="3" type="primary">AlNc14C7G985</name>
    <name evidence="3" type="ORF">ALNC14_011270</name>
</gene>
<evidence type="ECO:0000313" key="3">
    <source>
        <dbReference type="EMBL" id="CCA14984.1"/>
    </source>
</evidence>
<organism evidence="3">
    <name type="scientific">Albugo laibachii Nc14</name>
    <dbReference type="NCBI Taxonomy" id="890382"/>
    <lineage>
        <taxon>Eukaryota</taxon>
        <taxon>Sar</taxon>
        <taxon>Stramenopiles</taxon>
        <taxon>Oomycota</taxon>
        <taxon>Peronosporomycetes</taxon>
        <taxon>Albuginales</taxon>
        <taxon>Albuginaceae</taxon>
        <taxon>Albugo</taxon>
    </lineage>
</organism>
<dbReference type="InterPro" id="IPR041337">
    <property type="entry name" value="hnRNP_Q_AcD"/>
</dbReference>
<accession>F0W1Q5</accession>
<feature type="compositionally biased region" description="Polar residues" evidence="1">
    <location>
        <begin position="127"/>
        <end position="136"/>
    </location>
</feature>
<feature type="domain" description="Heterogeneous nuclear ribonucleoprotein Q acidic" evidence="2">
    <location>
        <begin position="389"/>
        <end position="455"/>
    </location>
</feature>
<feature type="compositionally biased region" description="Low complexity" evidence="1">
    <location>
        <begin position="309"/>
        <end position="321"/>
    </location>
</feature>
<name>F0W1Q5_9STRA</name>
<reference evidence="3" key="2">
    <citation type="submission" date="2011-02" db="EMBL/GenBank/DDBJ databases">
        <authorList>
            <person name="MacLean D."/>
        </authorList>
    </citation>
    <scope>NUCLEOTIDE SEQUENCE</scope>
</reference>
<dbReference type="EMBL" id="FR824052">
    <property type="protein sequence ID" value="CCA14984.1"/>
    <property type="molecule type" value="Genomic_DNA"/>
</dbReference>
<evidence type="ECO:0000259" key="2">
    <source>
        <dbReference type="Pfam" id="PF18360"/>
    </source>
</evidence>
<feature type="region of interest" description="Disordered" evidence="1">
    <location>
        <begin position="1"/>
        <end position="26"/>
    </location>
</feature>
<dbReference type="CDD" id="cd21039">
    <property type="entry name" value="NURR"/>
    <property type="match status" value="2"/>
</dbReference>
<feature type="domain" description="Heterogeneous nuclear ribonucleoprotein Q acidic" evidence="2">
    <location>
        <begin position="510"/>
        <end position="579"/>
    </location>
</feature>
<protein>
    <submittedName>
        <fullName evidence="3">Uncharacterized protein AlNc14C7G985</fullName>
    </submittedName>
</protein>
<feature type="region of interest" description="Disordered" evidence="1">
    <location>
        <begin position="115"/>
        <end position="152"/>
    </location>
</feature>
<dbReference type="Pfam" id="PF18360">
    <property type="entry name" value="hnRNP_Q_AcD"/>
    <property type="match status" value="2"/>
</dbReference>
<feature type="compositionally biased region" description="Basic and acidic residues" evidence="1">
    <location>
        <begin position="379"/>
        <end position="388"/>
    </location>
</feature>
<feature type="compositionally biased region" description="Basic and acidic residues" evidence="1">
    <location>
        <begin position="327"/>
        <end position="339"/>
    </location>
</feature>